<accession>A0A4Q9KZ58</accession>
<gene>
    <name evidence="2" type="ORF">CWI37_1046p0010</name>
</gene>
<feature type="compositionally biased region" description="Polar residues" evidence="1">
    <location>
        <begin position="496"/>
        <end position="513"/>
    </location>
</feature>
<feature type="compositionally biased region" description="Basic and acidic residues" evidence="1">
    <location>
        <begin position="514"/>
        <end position="524"/>
    </location>
</feature>
<feature type="compositionally biased region" description="Polar residues" evidence="1">
    <location>
        <begin position="377"/>
        <end position="387"/>
    </location>
</feature>
<feature type="region of interest" description="Disordered" evidence="1">
    <location>
        <begin position="463"/>
        <end position="628"/>
    </location>
</feature>
<comment type="caution">
    <text evidence="2">The sequence shown here is derived from an EMBL/GenBank/DDBJ whole genome shotgun (WGS) entry which is preliminary data.</text>
</comment>
<feature type="region of interest" description="Disordered" evidence="1">
    <location>
        <begin position="359"/>
        <end position="388"/>
    </location>
</feature>
<evidence type="ECO:0000256" key="1">
    <source>
        <dbReference type="SAM" id="MobiDB-lite"/>
    </source>
</evidence>
<feature type="compositionally biased region" description="Basic and acidic residues" evidence="1">
    <location>
        <begin position="36"/>
        <end position="54"/>
    </location>
</feature>
<feature type="compositionally biased region" description="Basic and acidic residues" evidence="1">
    <location>
        <begin position="538"/>
        <end position="558"/>
    </location>
</feature>
<feature type="compositionally biased region" description="Acidic residues" evidence="1">
    <location>
        <begin position="592"/>
        <end position="608"/>
    </location>
</feature>
<dbReference type="Proteomes" id="UP000292362">
    <property type="component" value="Unassembled WGS sequence"/>
</dbReference>
<reference evidence="2 3" key="1">
    <citation type="submission" date="2017-12" db="EMBL/GenBank/DDBJ databases">
        <authorList>
            <person name="Pombert J.-F."/>
            <person name="Haag K.L."/>
            <person name="Ebert D."/>
        </authorList>
    </citation>
    <scope>NUCLEOTIDE SEQUENCE [LARGE SCALE GENOMIC DNA]</scope>
    <source>
        <strain evidence="2">FI-OER-3-3</strain>
    </source>
</reference>
<sequence>MPKKENITSPVNNNNATNKKNSSDDKNSMIEQQSESDIKEDKKNQNSEEKSDIKKDVNITGKTIINTKKNINDEDINNQEIQPSEYQNENPERKLLFENIVAQNDPIINIEYNNCSDIDNEYSNISSSNIDDEDDKSTYIEEETYNEIEYLSPEILNNCHNEDSNLSSSHERFFRERRCRVRTLTNMDTRNSLFNININGFFQRSNFSSRVYPESTIEPFSSPIEERELSDINLSSEHEPPIYSNTMENQSNNNNIFETLPQSIRFRTNRNIRNREHIRSRILNYFDRSISNRSLANNRRNRNTDEDEQNTFIPYISRLQNNLDNFYRSLDSIEGKYKNKFSGNSVFVNICESESDEYTKVRHPRRQKKANSLPAKNETNVSNQSGSFEVEDSSEGCMRQYACSNCCNKKVSDEKYKYNDQHKNDMEEHIDHDEMIDSDSEYSRQIHLWEYFRKYGKFAPEDNPSDISSNKNNQTQNNFDCKKDCTTPESKEISKPFSNNQSNSEFNKQSPKKQTWECSKKENEMTNDSSNTSSTNSTEKKEKNSKQTKQNEKKKQENSETNQGDFNMPIHNMTWDNDITEIATEPQNNSDPCEEESEECSEFNEDSGYDAPNTDFDSEGEYYAGDEN</sequence>
<feature type="compositionally biased region" description="Polar residues" evidence="1">
    <location>
        <begin position="465"/>
        <end position="479"/>
    </location>
</feature>
<evidence type="ECO:0000313" key="3">
    <source>
        <dbReference type="Proteomes" id="UP000292362"/>
    </source>
</evidence>
<feature type="region of interest" description="Disordered" evidence="1">
    <location>
        <begin position="1"/>
        <end position="54"/>
    </location>
</feature>
<feature type="compositionally biased region" description="Low complexity" evidence="1">
    <location>
        <begin position="526"/>
        <end position="537"/>
    </location>
</feature>
<feature type="compositionally biased region" description="Basic and acidic residues" evidence="1">
    <location>
        <begin position="480"/>
        <end position="494"/>
    </location>
</feature>
<dbReference type="AlphaFoldDB" id="A0A4Q9KZ58"/>
<proteinExistence type="predicted"/>
<dbReference type="VEuPathDB" id="MicrosporidiaDB:CWI37_1046p0010"/>
<organism evidence="2 3">
    <name type="scientific">Hamiltosporidium tvaerminnensis</name>
    <dbReference type="NCBI Taxonomy" id="1176355"/>
    <lineage>
        <taxon>Eukaryota</taxon>
        <taxon>Fungi</taxon>
        <taxon>Fungi incertae sedis</taxon>
        <taxon>Microsporidia</taxon>
        <taxon>Dubosqiidae</taxon>
        <taxon>Hamiltosporidium</taxon>
    </lineage>
</organism>
<dbReference type="EMBL" id="PITJ01001046">
    <property type="protein sequence ID" value="TBU00309.1"/>
    <property type="molecule type" value="Genomic_DNA"/>
</dbReference>
<evidence type="ECO:0000313" key="2">
    <source>
        <dbReference type="EMBL" id="TBU00309.1"/>
    </source>
</evidence>
<name>A0A4Q9KZ58_9MICR</name>
<feature type="compositionally biased region" description="Acidic residues" evidence="1">
    <location>
        <begin position="616"/>
        <end position="628"/>
    </location>
</feature>
<protein>
    <submittedName>
        <fullName evidence="2">Uncharacterized protein</fullName>
    </submittedName>
</protein>